<feature type="transmembrane region" description="Helical" evidence="1">
    <location>
        <begin position="194"/>
        <end position="216"/>
    </location>
</feature>
<dbReference type="GeneID" id="87596132"/>
<organism evidence="3">
    <name type="scientific">Halalkalibacterium halodurans</name>
    <name type="common">Bacillus halodurans</name>
    <dbReference type="NCBI Taxonomy" id="86665"/>
    <lineage>
        <taxon>Bacteria</taxon>
        <taxon>Bacillati</taxon>
        <taxon>Bacillota</taxon>
        <taxon>Bacilli</taxon>
        <taxon>Bacillales</taxon>
        <taxon>Bacillaceae</taxon>
        <taxon>Halalkalibacterium (ex Joshi et al. 2022)</taxon>
    </lineage>
</organism>
<accession>A0A4Y7WUK7</accession>
<feature type="transmembrane region" description="Helical" evidence="1">
    <location>
        <begin position="174"/>
        <end position="189"/>
    </location>
</feature>
<feature type="domain" description="CAAX prenyl protease 2/Lysostaphin resistance protein A-like" evidence="2">
    <location>
        <begin position="120"/>
        <end position="206"/>
    </location>
</feature>
<gene>
    <name evidence="3" type="ORF">AMD02_17085</name>
</gene>
<accession>A0A0M0KD17</accession>
<dbReference type="Pfam" id="PF02517">
    <property type="entry name" value="Rce1-like"/>
    <property type="match status" value="1"/>
</dbReference>
<dbReference type="PANTHER" id="PTHR36435">
    <property type="entry name" value="SLR1288 PROTEIN"/>
    <property type="match status" value="1"/>
</dbReference>
<comment type="caution">
    <text evidence="3">The sequence shown here is derived from an EMBL/GenBank/DDBJ whole genome shotgun (WGS) entry which is preliminary data.</text>
</comment>
<dbReference type="PANTHER" id="PTHR36435:SF6">
    <property type="entry name" value="ABORTIVE INFECTION PROTEIN"/>
    <property type="match status" value="1"/>
</dbReference>
<evidence type="ECO:0000259" key="2">
    <source>
        <dbReference type="Pfam" id="PF02517"/>
    </source>
</evidence>
<feature type="transmembrane region" description="Helical" evidence="1">
    <location>
        <begin position="7"/>
        <end position="31"/>
    </location>
</feature>
<dbReference type="RefSeq" id="WP_053432278.1">
    <property type="nucleotide sequence ID" value="NZ_CP040441.1"/>
</dbReference>
<feature type="transmembrane region" description="Helical" evidence="1">
    <location>
        <begin position="151"/>
        <end position="168"/>
    </location>
</feature>
<keyword evidence="1" id="KW-0812">Transmembrane</keyword>
<dbReference type="GO" id="GO:0080120">
    <property type="term" value="P:CAAX-box protein maturation"/>
    <property type="evidence" value="ECO:0007669"/>
    <property type="project" value="UniProtKB-ARBA"/>
</dbReference>
<feature type="transmembrane region" description="Helical" evidence="1">
    <location>
        <begin position="76"/>
        <end position="96"/>
    </location>
</feature>
<name>A0A0M0KD17_ALKHA</name>
<feature type="transmembrane region" description="Helical" evidence="1">
    <location>
        <begin position="37"/>
        <end position="56"/>
    </location>
</feature>
<keyword evidence="1" id="KW-1133">Transmembrane helix</keyword>
<proteinExistence type="predicted"/>
<reference evidence="3" key="1">
    <citation type="submission" date="2015-08" db="EMBL/GenBank/DDBJ databases">
        <title>Complete DNA Sequence of Pseudomonas syringae pv. actinidiae, the Causal Agent of Kiwifruit Canker Disease.</title>
        <authorList>
            <person name="Rikkerink E.H.A."/>
            <person name="Fineran P.C."/>
        </authorList>
    </citation>
    <scope>NUCLEOTIDE SEQUENCE</scope>
    <source>
        <strain evidence="3">DSM 13666</strain>
    </source>
</reference>
<dbReference type="PATRIC" id="fig|136160.3.peg.4370"/>
<dbReference type="EMBL" id="LILD01000004">
    <property type="protein sequence ID" value="KOO36751.1"/>
    <property type="molecule type" value="Genomic_DNA"/>
</dbReference>
<dbReference type="InterPro" id="IPR003675">
    <property type="entry name" value="Rce1/LyrA-like_dom"/>
</dbReference>
<protein>
    <submittedName>
        <fullName evidence="3">Peptidase</fullName>
    </submittedName>
</protein>
<sequence length="237" mass="26964">MNKRYWLVILTYGLTQVSAFIGVPLLLILGFQQEQIPGIWSFISFPIGLAIILWLLRPDFRNRHMIRNRSSRGEAVAWSILGVILVFVAQAIAAYIEMTVFGIEPGSENTEMIVEVTRAFPAFIIVTSIIGPILEEIVFRMIIFGALYKRFNFWIAALLSSFIFAAVHLDFTHLLVYTAAGFAFAFLYVKTKRILVPIVAHVAINVYVVLVNLIFYDKIMDLQRQLEELQMFIGGLL</sequence>
<dbReference type="GO" id="GO:0004175">
    <property type="term" value="F:endopeptidase activity"/>
    <property type="evidence" value="ECO:0007669"/>
    <property type="project" value="UniProtKB-ARBA"/>
</dbReference>
<evidence type="ECO:0000313" key="3">
    <source>
        <dbReference type="EMBL" id="KOO36751.1"/>
    </source>
</evidence>
<feature type="transmembrane region" description="Helical" evidence="1">
    <location>
        <begin position="116"/>
        <end position="139"/>
    </location>
</feature>
<dbReference type="AlphaFoldDB" id="A0A0M0KD17"/>
<keyword evidence="1" id="KW-0472">Membrane</keyword>
<evidence type="ECO:0000256" key="1">
    <source>
        <dbReference type="SAM" id="Phobius"/>
    </source>
</evidence>
<dbReference type="InterPro" id="IPR052710">
    <property type="entry name" value="CAAX_protease"/>
</dbReference>